<evidence type="ECO:0000256" key="1">
    <source>
        <dbReference type="SAM" id="Phobius"/>
    </source>
</evidence>
<name>A0A6M3LSH1_9ZZZZ</name>
<accession>A0A6M3LSH1</accession>
<gene>
    <name evidence="2" type="ORF">MM415B05316_0008</name>
</gene>
<dbReference type="AlphaFoldDB" id="A0A6M3LSH1"/>
<evidence type="ECO:0000313" key="2">
    <source>
        <dbReference type="EMBL" id="QJA95525.1"/>
    </source>
</evidence>
<feature type="transmembrane region" description="Helical" evidence="1">
    <location>
        <begin position="12"/>
        <end position="34"/>
    </location>
</feature>
<sequence>MITWPMFIRKFIVDFVESAIAAILLISLIIPASVDEAYKTLAVIGLAVFSALVSALRRAAPEFVGWFKSKLNVG</sequence>
<reference evidence="2" key="1">
    <citation type="submission" date="2020-03" db="EMBL/GenBank/DDBJ databases">
        <title>The deep terrestrial virosphere.</title>
        <authorList>
            <person name="Holmfeldt K."/>
            <person name="Nilsson E."/>
            <person name="Simone D."/>
            <person name="Lopez-Fernandez M."/>
            <person name="Wu X."/>
            <person name="de Brujin I."/>
            <person name="Lundin D."/>
            <person name="Andersson A."/>
            <person name="Bertilsson S."/>
            <person name="Dopson M."/>
        </authorList>
    </citation>
    <scope>NUCLEOTIDE SEQUENCE</scope>
    <source>
        <strain evidence="2">MM415B05316</strain>
    </source>
</reference>
<keyword evidence="1" id="KW-1133">Transmembrane helix</keyword>
<feature type="transmembrane region" description="Helical" evidence="1">
    <location>
        <begin position="40"/>
        <end position="60"/>
    </location>
</feature>
<evidence type="ECO:0008006" key="3">
    <source>
        <dbReference type="Google" id="ProtNLM"/>
    </source>
</evidence>
<protein>
    <recommendedName>
        <fullName evidence="3">Holin</fullName>
    </recommendedName>
</protein>
<keyword evidence="1" id="KW-0812">Transmembrane</keyword>
<keyword evidence="1" id="KW-0472">Membrane</keyword>
<dbReference type="EMBL" id="MT143321">
    <property type="protein sequence ID" value="QJA95525.1"/>
    <property type="molecule type" value="Genomic_DNA"/>
</dbReference>
<organism evidence="2">
    <name type="scientific">viral metagenome</name>
    <dbReference type="NCBI Taxonomy" id="1070528"/>
    <lineage>
        <taxon>unclassified sequences</taxon>
        <taxon>metagenomes</taxon>
        <taxon>organismal metagenomes</taxon>
    </lineage>
</organism>
<proteinExistence type="predicted"/>